<comment type="caution">
    <text evidence="1">The sequence shown here is derived from an EMBL/GenBank/DDBJ whole genome shotgun (WGS) entry which is preliminary data.</text>
</comment>
<accession>A0A0F9X470</accession>
<name>A0A0F9X470_9ZZZZ</name>
<dbReference type="EMBL" id="LAZR01000084">
    <property type="protein sequence ID" value="KKN93641.1"/>
    <property type="molecule type" value="Genomic_DNA"/>
</dbReference>
<organism evidence="1">
    <name type="scientific">marine sediment metagenome</name>
    <dbReference type="NCBI Taxonomy" id="412755"/>
    <lineage>
        <taxon>unclassified sequences</taxon>
        <taxon>metagenomes</taxon>
        <taxon>ecological metagenomes</taxon>
    </lineage>
</organism>
<gene>
    <name evidence="1" type="ORF">LCGC14_0194730</name>
</gene>
<proteinExistence type="predicted"/>
<dbReference type="AlphaFoldDB" id="A0A0F9X470"/>
<sequence>MSHKKQQTEIITGSYIYDDIRMAMMLGGESAVLEFEALLLALYDSMLRETFSPDNYLSEYRTGNNTILINATGGAFLYLVRNVLIDFGMHAKANLSGKAAHTTEGVIGAITNVRRFDILDDEHGMEGNKSTLRLYPRHMQEVSAGAYGWMDKAWQGWNDPKQKLVFGKGGDIQVSPVIEEQVRIYLWAITQVMEADYLYKRYAIMQEKLERAIKAVEEQIGTYDTLTEEAVDRMTKQKVKITKMAGNSLIELRQVIRYQKLVQDGIQQIADQLADPESPINVFSSVVERGETVLVNLYEAIEQYEKKGDFLKGQLVVLNRTLNQIKFELAEHDIPFQNLDERFGLKHKSFWQKIKGLIPNGRRKPEPES</sequence>
<reference evidence="1" key="1">
    <citation type="journal article" date="2015" name="Nature">
        <title>Complex archaea that bridge the gap between prokaryotes and eukaryotes.</title>
        <authorList>
            <person name="Spang A."/>
            <person name="Saw J.H."/>
            <person name="Jorgensen S.L."/>
            <person name="Zaremba-Niedzwiedzka K."/>
            <person name="Martijn J."/>
            <person name="Lind A.E."/>
            <person name="van Eijk R."/>
            <person name="Schleper C."/>
            <person name="Guy L."/>
            <person name="Ettema T.J."/>
        </authorList>
    </citation>
    <scope>NUCLEOTIDE SEQUENCE</scope>
</reference>
<protein>
    <submittedName>
        <fullName evidence="1">Uncharacterized protein</fullName>
    </submittedName>
</protein>
<evidence type="ECO:0000313" key="1">
    <source>
        <dbReference type="EMBL" id="KKN93641.1"/>
    </source>
</evidence>